<evidence type="ECO:0000256" key="9">
    <source>
        <dbReference type="SAM" id="Phobius"/>
    </source>
</evidence>
<dbReference type="Gene3D" id="3.30.565.10">
    <property type="entry name" value="Histidine kinase-like ATPase, C-terminal domain"/>
    <property type="match status" value="1"/>
</dbReference>
<feature type="transmembrane region" description="Helical" evidence="9">
    <location>
        <begin position="456"/>
        <end position="472"/>
    </location>
</feature>
<feature type="non-terminal residue" evidence="11">
    <location>
        <position position="763"/>
    </location>
</feature>
<keyword evidence="5" id="KW-0808">Transferase</keyword>
<dbReference type="CDD" id="cd00082">
    <property type="entry name" value="HisKA"/>
    <property type="match status" value="1"/>
</dbReference>
<dbReference type="InterPro" id="IPR036890">
    <property type="entry name" value="HATPase_C_sf"/>
</dbReference>
<proteinExistence type="predicted"/>
<protein>
    <recommendedName>
        <fullName evidence="3">histidine kinase</fullName>
        <ecNumber evidence="3">2.7.13.3</ecNumber>
    </recommendedName>
</protein>
<feature type="region of interest" description="Disordered" evidence="8">
    <location>
        <begin position="115"/>
        <end position="194"/>
    </location>
</feature>
<dbReference type="SMART" id="SM00388">
    <property type="entry name" value="HisKA"/>
    <property type="match status" value="1"/>
</dbReference>
<evidence type="ECO:0000313" key="11">
    <source>
        <dbReference type="EMBL" id="HJB40087.1"/>
    </source>
</evidence>
<comment type="catalytic activity">
    <reaction evidence="1">
        <text>ATP + protein L-histidine = ADP + protein N-phospho-L-histidine.</text>
        <dbReference type="EC" id="2.7.13.3"/>
    </reaction>
</comment>
<sequence>MDTRWNKKSKIYIAVKTVLWLIFLGAAVMALDYLAAIANRGIYMEDYSQSSEGFESDLTFAAQSVVQGIQENDMKQYVNTALVYAQTKDGKTYENEWAFDGQVFTGSQLKTFLEQHDASAQPTEGAQSAAVDAAAMKQAAQSDAQDGAEDVQNAESAIAESTAEDTAAAAESAVQEEVLKEDPTASSEETTQEELTLESWNALVLTPLNSGITVELRDGTFIWWNSLEYLGYQWQIRDQQTLENSMRSVLDDSEVEITHLMMYFPQEVLFSNSSTYYERLTNEMVEECLVPLGVAAVLIVISGLALMVYAGRKADGTLRLFWVDRIPTEFHAIALIITSFFVPALILQNVFGSFERFASYGNFMSFVYAMLYLDGLCIFALLLSLVRKLKGKCFWKGSVTYLFFRALGSFLGGNFLFRGKRYCVKNAYRIWWVAAVCGGIFILLGILGFYNDIGNMILILLALAFFGTAYLFNRHYRDMRDLDILLRQIENTADHQSVDVFLPERSPLKVYEEQLAHLSENINENVKQRMAAERMKLDLITNVSHDLKTPLTSIIGYVDLLNKMELSGEAGDYVKILQKKADRLSDTVSDLFTLAKSTSGSDELHLEPLDLVTAVNQVLADFADRIEASHMPIKMTMPSEAWVQADSSRIYRVLQNLLDNALRYSLQGTRIFLTVSKEQQSVSLTVLNTAGYEMNFSAQEIVQRFVRGDKSRTEEGSGLGLSIAESFMQNFGGDMKVSVEGDCFRVVCTFLPAGAPAKPSEPE</sequence>
<reference evidence="11" key="2">
    <citation type="submission" date="2021-04" db="EMBL/GenBank/DDBJ databases">
        <authorList>
            <person name="Gilroy R."/>
        </authorList>
    </citation>
    <scope>NUCLEOTIDE SEQUENCE</scope>
    <source>
        <strain evidence="11">ChiBcec8-14828</strain>
    </source>
</reference>
<feature type="transmembrane region" description="Helical" evidence="9">
    <location>
        <begin position="429"/>
        <end position="450"/>
    </location>
</feature>
<keyword evidence="4" id="KW-0597">Phosphoprotein</keyword>
<dbReference type="GO" id="GO:0000155">
    <property type="term" value="F:phosphorelay sensor kinase activity"/>
    <property type="evidence" value="ECO:0007669"/>
    <property type="project" value="InterPro"/>
</dbReference>
<dbReference type="InterPro" id="IPR005467">
    <property type="entry name" value="His_kinase_dom"/>
</dbReference>
<evidence type="ECO:0000256" key="4">
    <source>
        <dbReference type="ARBA" id="ARBA00022553"/>
    </source>
</evidence>
<dbReference type="AlphaFoldDB" id="A0A9D2M2Q7"/>
<accession>A0A9D2M2Q7</accession>
<gene>
    <name evidence="11" type="ORF">H9943_06790</name>
</gene>
<feature type="transmembrane region" description="Helical" evidence="9">
    <location>
        <begin position="330"/>
        <end position="351"/>
    </location>
</feature>
<dbReference type="GO" id="GO:0004721">
    <property type="term" value="F:phosphoprotein phosphatase activity"/>
    <property type="evidence" value="ECO:0007669"/>
    <property type="project" value="TreeGrafter"/>
</dbReference>
<comment type="subcellular location">
    <subcellularLocation>
        <location evidence="2">Membrane</location>
    </subcellularLocation>
</comment>
<dbReference type="InterPro" id="IPR003594">
    <property type="entry name" value="HATPase_dom"/>
</dbReference>
<feature type="transmembrane region" description="Helical" evidence="9">
    <location>
        <begin position="363"/>
        <end position="386"/>
    </location>
</feature>
<feature type="domain" description="Histidine kinase" evidence="10">
    <location>
        <begin position="542"/>
        <end position="755"/>
    </location>
</feature>
<dbReference type="SUPFAM" id="SSF47384">
    <property type="entry name" value="Homodimeric domain of signal transducing histidine kinase"/>
    <property type="match status" value="1"/>
</dbReference>
<feature type="transmembrane region" description="Helical" evidence="9">
    <location>
        <begin position="12"/>
        <end position="34"/>
    </location>
</feature>
<dbReference type="PROSITE" id="PS50109">
    <property type="entry name" value="HIS_KIN"/>
    <property type="match status" value="1"/>
</dbReference>
<evidence type="ECO:0000256" key="1">
    <source>
        <dbReference type="ARBA" id="ARBA00000085"/>
    </source>
</evidence>
<evidence type="ECO:0000256" key="7">
    <source>
        <dbReference type="ARBA" id="ARBA00023012"/>
    </source>
</evidence>
<keyword evidence="6" id="KW-0418">Kinase</keyword>
<reference evidence="11" key="1">
    <citation type="journal article" date="2021" name="PeerJ">
        <title>Extensive microbial diversity within the chicken gut microbiome revealed by metagenomics and culture.</title>
        <authorList>
            <person name="Gilroy R."/>
            <person name="Ravi A."/>
            <person name="Getino M."/>
            <person name="Pursley I."/>
            <person name="Horton D.L."/>
            <person name="Alikhan N.F."/>
            <person name="Baker D."/>
            <person name="Gharbi K."/>
            <person name="Hall N."/>
            <person name="Watson M."/>
            <person name="Adriaenssens E.M."/>
            <person name="Foster-Nyarko E."/>
            <person name="Jarju S."/>
            <person name="Secka A."/>
            <person name="Antonio M."/>
            <person name="Oren A."/>
            <person name="Chaudhuri R.R."/>
            <person name="La Ragione R."/>
            <person name="Hildebrand F."/>
            <person name="Pallen M.J."/>
        </authorList>
    </citation>
    <scope>NUCLEOTIDE SEQUENCE</scope>
    <source>
        <strain evidence="11">ChiBcec8-14828</strain>
    </source>
</reference>
<dbReference type="PANTHER" id="PTHR45453">
    <property type="entry name" value="PHOSPHATE REGULON SENSOR PROTEIN PHOR"/>
    <property type="match status" value="1"/>
</dbReference>
<name>A0A9D2M2Q7_9FIRM</name>
<evidence type="ECO:0000313" key="12">
    <source>
        <dbReference type="Proteomes" id="UP000824209"/>
    </source>
</evidence>
<keyword evidence="9" id="KW-0472">Membrane</keyword>
<comment type="caution">
    <text evidence="11">The sequence shown here is derived from an EMBL/GenBank/DDBJ whole genome shotgun (WGS) entry which is preliminary data.</text>
</comment>
<keyword evidence="7" id="KW-0902">Two-component regulatory system</keyword>
<feature type="transmembrane region" description="Helical" evidence="9">
    <location>
        <begin position="289"/>
        <end position="310"/>
    </location>
</feature>
<dbReference type="EMBL" id="DWYA01000057">
    <property type="protein sequence ID" value="HJB40087.1"/>
    <property type="molecule type" value="Genomic_DNA"/>
</dbReference>
<dbReference type="InterPro" id="IPR036097">
    <property type="entry name" value="HisK_dim/P_sf"/>
</dbReference>
<dbReference type="Pfam" id="PF00512">
    <property type="entry name" value="HisKA"/>
    <property type="match status" value="1"/>
</dbReference>
<evidence type="ECO:0000256" key="2">
    <source>
        <dbReference type="ARBA" id="ARBA00004370"/>
    </source>
</evidence>
<dbReference type="SUPFAM" id="SSF55874">
    <property type="entry name" value="ATPase domain of HSP90 chaperone/DNA topoisomerase II/histidine kinase"/>
    <property type="match status" value="1"/>
</dbReference>
<feature type="compositionally biased region" description="Low complexity" evidence="8">
    <location>
        <begin position="154"/>
        <end position="176"/>
    </location>
</feature>
<dbReference type="SMART" id="SM00387">
    <property type="entry name" value="HATPase_c"/>
    <property type="match status" value="1"/>
</dbReference>
<dbReference type="Gene3D" id="1.10.287.130">
    <property type="match status" value="1"/>
</dbReference>
<keyword evidence="9" id="KW-0812">Transmembrane</keyword>
<keyword evidence="9" id="KW-1133">Transmembrane helix</keyword>
<dbReference type="EC" id="2.7.13.3" evidence="3"/>
<evidence type="ECO:0000256" key="6">
    <source>
        <dbReference type="ARBA" id="ARBA00022777"/>
    </source>
</evidence>
<dbReference type="InterPro" id="IPR003661">
    <property type="entry name" value="HisK_dim/P_dom"/>
</dbReference>
<evidence type="ECO:0000259" key="10">
    <source>
        <dbReference type="PROSITE" id="PS50109"/>
    </source>
</evidence>
<evidence type="ECO:0000256" key="5">
    <source>
        <dbReference type="ARBA" id="ARBA00022679"/>
    </source>
</evidence>
<dbReference type="GO" id="GO:0005886">
    <property type="term" value="C:plasma membrane"/>
    <property type="evidence" value="ECO:0007669"/>
    <property type="project" value="TreeGrafter"/>
</dbReference>
<dbReference type="Pfam" id="PF02518">
    <property type="entry name" value="HATPase_c"/>
    <property type="match status" value="1"/>
</dbReference>
<dbReference type="GO" id="GO:0016036">
    <property type="term" value="P:cellular response to phosphate starvation"/>
    <property type="evidence" value="ECO:0007669"/>
    <property type="project" value="TreeGrafter"/>
</dbReference>
<feature type="compositionally biased region" description="Low complexity" evidence="8">
    <location>
        <begin position="126"/>
        <end position="145"/>
    </location>
</feature>
<dbReference type="Proteomes" id="UP000824209">
    <property type="component" value="Unassembled WGS sequence"/>
</dbReference>
<dbReference type="InterPro" id="IPR050351">
    <property type="entry name" value="BphY/WalK/GraS-like"/>
</dbReference>
<evidence type="ECO:0000256" key="3">
    <source>
        <dbReference type="ARBA" id="ARBA00012438"/>
    </source>
</evidence>
<dbReference type="PANTHER" id="PTHR45453:SF1">
    <property type="entry name" value="PHOSPHATE REGULON SENSOR PROTEIN PHOR"/>
    <property type="match status" value="1"/>
</dbReference>
<evidence type="ECO:0000256" key="8">
    <source>
        <dbReference type="SAM" id="MobiDB-lite"/>
    </source>
</evidence>
<organism evidence="11 12">
    <name type="scientific">Candidatus Ruthenibacterium avium</name>
    <dbReference type="NCBI Taxonomy" id="2838751"/>
    <lineage>
        <taxon>Bacteria</taxon>
        <taxon>Bacillati</taxon>
        <taxon>Bacillota</taxon>
        <taxon>Clostridia</taxon>
        <taxon>Eubacteriales</taxon>
        <taxon>Oscillospiraceae</taxon>
        <taxon>Ruthenibacterium</taxon>
    </lineage>
</organism>